<evidence type="ECO:0000313" key="2">
    <source>
        <dbReference type="EMBL" id="ABG99087.1"/>
    </source>
</evidence>
<reference evidence="3" key="1">
    <citation type="journal article" date="2006" name="Proc. Natl. Acad. Sci. U.S.A.">
        <title>The complete genome of Rhodococcus sp. RHA1 provides insights into a catabolic powerhouse.</title>
        <authorList>
            <person name="McLeod M.P."/>
            <person name="Warren R.L."/>
            <person name="Hsiao W.W.L."/>
            <person name="Araki N."/>
            <person name="Myhre M."/>
            <person name="Fernandes C."/>
            <person name="Miyazawa D."/>
            <person name="Wong W."/>
            <person name="Lillquist A.L."/>
            <person name="Wang D."/>
            <person name="Dosanjh M."/>
            <person name="Hara H."/>
            <person name="Petrescu A."/>
            <person name="Morin R.D."/>
            <person name="Yang G."/>
            <person name="Stott J.M."/>
            <person name="Schein J.E."/>
            <person name="Shin H."/>
            <person name="Smailus D."/>
            <person name="Siddiqui A.S."/>
            <person name="Marra M.A."/>
            <person name="Jones S.J.M."/>
            <person name="Holt R."/>
            <person name="Brinkman F.S.L."/>
            <person name="Miyauchi K."/>
            <person name="Fukuda M."/>
            <person name="Davies J.E."/>
            <person name="Mohn W.W."/>
            <person name="Eltis L.D."/>
        </authorList>
    </citation>
    <scope>NUCLEOTIDE SEQUENCE [LARGE SCALE GENOMIC DNA]</scope>
    <source>
        <strain evidence="3">RHA1</strain>
    </source>
</reference>
<dbReference type="HOGENOM" id="CLU_2556033_0_0_11"/>
<dbReference type="Proteomes" id="UP000008710">
    <property type="component" value="Plasmid pRHL1"/>
</dbReference>
<evidence type="ECO:0000256" key="1">
    <source>
        <dbReference type="SAM" id="MobiDB-lite"/>
    </source>
</evidence>
<dbReference type="AlphaFoldDB" id="Q0S049"/>
<dbReference type="KEGG" id="rha:RHA1_ro08040"/>
<sequence>MLTGADSIDDVDHPRRRHPDSLRVGVRPSTPKDLPARVHLRAHPAARGGAATTPDRPRTPLLPGIEDRAFLDIDSLLRPVYG</sequence>
<gene>
    <name evidence="2" type="ordered locus">RHA1_ro08040</name>
</gene>
<dbReference type="EMBL" id="CP000432">
    <property type="protein sequence ID" value="ABG99087.1"/>
    <property type="molecule type" value="Genomic_DNA"/>
</dbReference>
<accession>Q0S049</accession>
<geneLocation type="plasmid" evidence="2 3">
    <name>pRHL1</name>
</geneLocation>
<protein>
    <submittedName>
        <fullName evidence="2">Uncharacterized protein</fullName>
    </submittedName>
</protein>
<organism evidence="2 3">
    <name type="scientific">Rhodococcus jostii (strain RHA1)</name>
    <dbReference type="NCBI Taxonomy" id="101510"/>
    <lineage>
        <taxon>Bacteria</taxon>
        <taxon>Bacillati</taxon>
        <taxon>Actinomycetota</taxon>
        <taxon>Actinomycetes</taxon>
        <taxon>Mycobacteriales</taxon>
        <taxon>Nocardiaceae</taxon>
        <taxon>Rhodococcus</taxon>
    </lineage>
</organism>
<proteinExistence type="predicted"/>
<name>Q0S049_RHOJR</name>
<feature type="region of interest" description="Disordered" evidence="1">
    <location>
        <begin position="1"/>
        <end position="63"/>
    </location>
</feature>
<keyword evidence="2" id="KW-0614">Plasmid</keyword>
<evidence type="ECO:0000313" key="3">
    <source>
        <dbReference type="Proteomes" id="UP000008710"/>
    </source>
</evidence>